<dbReference type="HAMAP" id="MF_01924">
    <property type="entry name" value="A_A_dipeptidase"/>
    <property type="match status" value="1"/>
</dbReference>
<feature type="site" description="Transition state stabilizer" evidence="9">
    <location>
        <position position="65"/>
    </location>
</feature>
<dbReference type="SUPFAM" id="SSF55166">
    <property type="entry name" value="Hedgehog/DD-peptidase"/>
    <property type="match status" value="1"/>
</dbReference>
<reference evidence="10 11" key="1">
    <citation type="submission" date="2018-01" db="EMBL/GenBank/DDBJ databases">
        <title>Draft Genome Sequence of Komagataeibacter maltaceti LMG 1529, a Vinegar Producing Acetic Acid Bacterium Isolated from Malt Vinegar Brewery Acetifiers.</title>
        <authorList>
            <person name="Zhang Q."/>
            <person name="Hollensteiner J."/>
            <person name="Poehlein A."/>
            <person name="Daniel R."/>
        </authorList>
    </citation>
    <scope>NUCLEOTIDE SEQUENCE [LARGE SCALE GENOMIC DNA]</scope>
    <source>
        <strain evidence="10 11">LMG 1529</strain>
    </source>
</reference>
<comment type="similarity">
    <text evidence="9">Belongs to the peptidase M15D family.</text>
</comment>
<feature type="binding site" evidence="9">
    <location>
        <position position="92"/>
    </location>
    <ligand>
        <name>Zn(2+)</name>
        <dbReference type="ChEBI" id="CHEBI:29105"/>
        <note>catalytic</note>
    </ligand>
</feature>
<evidence type="ECO:0000313" key="10">
    <source>
        <dbReference type="EMBL" id="POF61989.1"/>
    </source>
</evidence>
<dbReference type="CDD" id="cd14840">
    <property type="entry name" value="D-Ala-D-Ala_dipeptidase_Aad"/>
    <property type="match status" value="1"/>
</dbReference>
<keyword evidence="11" id="KW-1185">Reference proteome</keyword>
<dbReference type="Pfam" id="PF01427">
    <property type="entry name" value="Peptidase_M15"/>
    <property type="match status" value="1"/>
</dbReference>
<keyword evidence="8" id="KW-0961">Cell wall biogenesis/degradation</keyword>
<keyword evidence="5 9" id="KW-0862">Zinc</keyword>
<name>A0A2S3VZD8_9PROT</name>
<dbReference type="InterPro" id="IPR000755">
    <property type="entry name" value="A_A_dipeptidase"/>
</dbReference>
<dbReference type="EMBL" id="POTC01000037">
    <property type="protein sequence ID" value="POF61989.1"/>
    <property type="molecule type" value="Genomic_DNA"/>
</dbReference>
<evidence type="ECO:0000256" key="4">
    <source>
        <dbReference type="ARBA" id="ARBA00022801"/>
    </source>
</evidence>
<evidence type="ECO:0000256" key="8">
    <source>
        <dbReference type="ARBA" id="ARBA00023316"/>
    </source>
</evidence>
<dbReference type="Gene3D" id="3.30.1380.10">
    <property type="match status" value="1"/>
</dbReference>
<evidence type="ECO:0000256" key="5">
    <source>
        <dbReference type="ARBA" id="ARBA00022833"/>
    </source>
</evidence>
<comment type="catalytic activity">
    <reaction evidence="1 9">
        <text>D-alanyl-D-alanine + H2O = 2 D-alanine</text>
        <dbReference type="Rhea" id="RHEA:20661"/>
        <dbReference type="ChEBI" id="CHEBI:15377"/>
        <dbReference type="ChEBI" id="CHEBI:57416"/>
        <dbReference type="ChEBI" id="CHEBI:57822"/>
        <dbReference type="EC" id="3.4.13.22"/>
    </reaction>
</comment>
<evidence type="ECO:0000313" key="11">
    <source>
        <dbReference type="Proteomes" id="UP000237344"/>
    </source>
</evidence>
<dbReference type="InterPro" id="IPR009045">
    <property type="entry name" value="Zn_M74/Hedgehog-like"/>
</dbReference>
<keyword evidence="6 9" id="KW-0224">Dipeptidase</keyword>
<sequence>MLVPLEENEGVILDIRYASDNNFVGRPVYARPVALLHGEAHAAFGRAAARARVLGLGFRIFDAFRPIEVQAILWDAVSDKSFVADPALGGTHPRGIALDLTLFDLATGRDLPMGTGFDAVTPLSAHGALEGLSPEAVRNRALLLGLMTAAGWESYEPEWWHYNLPDGDGLPVLSAADVPGGPL</sequence>
<keyword evidence="4 9" id="KW-0378">Hydrolase</keyword>
<evidence type="ECO:0000256" key="3">
    <source>
        <dbReference type="ARBA" id="ARBA00022723"/>
    </source>
</evidence>
<dbReference type="PANTHER" id="PTHR43126:SF1">
    <property type="entry name" value="D-ALANYL-D-ALANINE DIPEPTIDASE"/>
    <property type="match status" value="1"/>
</dbReference>
<feature type="binding site" evidence="9">
    <location>
        <position position="99"/>
    </location>
    <ligand>
        <name>Zn(2+)</name>
        <dbReference type="ChEBI" id="CHEBI:29105"/>
        <note>catalytic</note>
    </ligand>
</feature>
<keyword evidence="2 9" id="KW-0645">Protease</keyword>
<comment type="function">
    <text evidence="9">Catalyzes hydrolysis of the D-alanyl-D-alanine dipeptide.</text>
</comment>
<accession>A0A2S3VZD8</accession>
<proteinExistence type="inferred from homology"/>
<dbReference type="GO" id="GO:0008237">
    <property type="term" value="F:metallopeptidase activity"/>
    <property type="evidence" value="ECO:0007669"/>
    <property type="project" value="UniProtKB-KW"/>
</dbReference>
<dbReference type="GO" id="GO:0160237">
    <property type="term" value="F:D-Ala-D-Ala dipeptidase activity"/>
    <property type="evidence" value="ECO:0007669"/>
    <property type="project" value="UniProtKB-EC"/>
</dbReference>
<gene>
    <name evidence="10" type="primary">ddpX_2</name>
    <name evidence="9" type="synonym">ddpX</name>
    <name evidence="10" type="ORF">KMAL_23790</name>
</gene>
<organism evidence="10 11">
    <name type="scientific">Novacetimonas maltaceti</name>
    <dbReference type="NCBI Taxonomy" id="1203393"/>
    <lineage>
        <taxon>Bacteria</taxon>
        <taxon>Pseudomonadati</taxon>
        <taxon>Pseudomonadota</taxon>
        <taxon>Alphaproteobacteria</taxon>
        <taxon>Acetobacterales</taxon>
        <taxon>Acetobacteraceae</taxon>
        <taxon>Novacetimonas</taxon>
    </lineage>
</organism>
<feature type="binding site" evidence="9">
    <location>
        <position position="161"/>
    </location>
    <ligand>
        <name>Zn(2+)</name>
        <dbReference type="ChEBI" id="CHEBI:29105"/>
        <note>catalytic</note>
    </ligand>
</feature>
<feature type="active site" description="Proton donor/acceptor" evidence="9">
    <location>
        <position position="158"/>
    </location>
</feature>
<dbReference type="PIRSF" id="PIRSF026671">
    <property type="entry name" value="AA_dipeptidase"/>
    <property type="match status" value="1"/>
</dbReference>
<dbReference type="OrthoDB" id="9801430at2"/>
<comment type="cofactor">
    <cofactor evidence="9">
        <name>Zn(2+)</name>
        <dbReference type="ChEBI" id="CHEBI:29105"/>
    </cofactor>
    <text evidence="9">Binds 1 zinc ion per subunit.</text>
</comment>
<dbReference type="NCBIfam" id="NF007557">
    <property type="entry name" value="PRK10178.1"/>
    <property type="match status" value="1"/>
</dbReference>
<evidence type="ECO:0000256" key="2">
    <source>
        <dbReference type="ARBA" id="ARBA00022670"/>
    </source>
</evidence>
<protein>
    <recommendedName>
        <fullName evidence="9">D-alanyl-D-alanine dipeptidase</fullName>
        <shortName evidence="9">D-Ala-D-Ala dipeptidase</shortName>
        <ecNumber evidence="9">3.4.13.22</ecNumber>
    </recommendedName>
</protein>
<comment type="caution">
    <text evidence="10">The sequence shown here is derived from an EMBL/GenBank/DDBJ whole genome shotgun (WGS) entry which is preliminary data.</text>
</comment>
<evidence type="ECO:0000256" key="9">
    <source>
        <dbReference type="HAMAP-Rule" id="MF_01924"/>
    </source>
</evidence>
<dbReference type="Proteomes" id="UP000237344">
    <property type="component" value="Unassembled WGS sequence"/>
</dbReference>
<dbReference type="GO" id="GO:0008270">
    <property type="term" value="F:zinc ion binding"/>
    <property type="evidence" value="ECO:0007669"/>
    <property type="project" value="UniProtKB-UniRule"/>
</dbReference>
<evidence type="ECO:0000256" key="1">
    <source>
        <dbReference type="ARBA" id="ARBA00001362"/>
    </source>
</evidence>
<dbReference type="RefSeq" id="WP_110095931.1">
    <property type="nucleotide sequence ID" value="NZ_NKUE01000027.1"/>
</dbReference>
<dbReference type="GO" id="GO:0071555">
    <property type="term" value="P:cell wall organization"/>
    <property type="evidence" value="ECO:0007669"/>
    <property type="project" value="UniProtKB-KW"/>
</dbReference>
<dbReference type="PANTHER" id="PTHR43126">
    <property type="entry name" value="D-ALANYL-D-ALANINE DIPEPTIDASE"/>
    <property type="match status" value="1"/>
</dbReference>
<dbReference type="EC" id="3.4.13.22" evidence="9"/>
<keyword evidence="3 9" id="KW-0479">Metal-binding</keyword>
<keyword evidence="7 9" id="KW-0482">Metalloprotease</keyword>
<evidence type="ECO:0000256" key="7">
    <source>
        <dbReference type="ARBA" id="ARBA00023049"/>
    </source>
</evidence>
<evidence type="ECO:0000256" key="6">
    <source>
        <dbReference type="ARBA" id="ARBA00022997"/>
    </source>
</evidence>
<dbReference type="GO" id="GO:0006508">
    <property type="term" value="P:proteolysis"/>
    <property type="evidence" value="ECO:0007669"/>
    <property type="project" value="UniProtKB-KW"/>
</dbReference>
<dbReference type="AlphaFoldDB" id="A0A2S3VZD8"/>